<keyword evidence="2" id="KW-0963">Cytoplasm</keyword>
<keyword evidence="7" id="KW-0694">RNA-binding</keyword>
<keyword evidence="11" id="KW-1185">Reference proteome</keyword>
<dbReference type="InterPro" id="IPR029063">
    <property type="entry name" value="SAM-dependent_MTases_sf"/>
</dbReference>
<evidence type="ECO:0000313" key="11">
    <source>
        <dbReference type="Proteomes" id="UP000658278"/>
    </source>
</evidence>
<evidence type="ECO:0000313" key="10">
    <source>
        <dbReference type="EMBL" id="MBK1825941.1"/>
    </source>
</evidence>
<organism evidence="10 11">
    <name type="scientific">Haloferula rosea</name>
    <dbReference type="NCBI Taxonomy" id="490093"/>
    <lineage>
        <taxon>Bacteria</taxon>
        <taxon>Pseudomonadati</taxon>
        <taxon>Verrucomicrobiota</taxon>
        <taxon>Verrucomicrobiia</taxon>
        <taxon>Verrucomicrobiales</taxon>
        <taxon>Verrucomicrobiaceae</taxon>
        <taxon>Haloferula</taxon>
    </lineage>
</organism>
<evidence type="ECO:0000256" key="4">
    <source>
        <dbReference type="ARBA" id="ARBA00022603"/>
    </source>
</evidence>
<keyword evidence="4 10" id="KW-0489">Methyltransferase</keyword>
<dbReference type="Pfam" id="PF10672">
    <property type="entry name" value="Methyltrans_SAM"/>
    <property type="match status" value="1"/>
</dbReference>
<dbReference type="InterPro" id="IPR019614">
    <property type="entry name" value="SAM-dep_methyl-trfase"/>
</dbReference>
<dbReference type="PROSITE" id="PS50890">
    <property type="entry name" value="PUA"/>
    <property type="match status" value="1"/>
</dbReference>
<dbReference type="PANTHER" id="PTHR42873">
    <property type="entry name" value="RIBOSOMAL RNA LARGE SUBUNIT METHYLTRANSFERASE"/>
    <property type="match status" value="1"/>
</dbReference>
<dbReference type="GO" id="GO:0006364">
    <property type="term" value="P:rRNA processing"/>
    <property type="evidence" value="ECO:0007669"/>
    <property type="project" value="UniProtKB-KW"/>
</dbReference>
<evidence type="ECO:0000256" key="3">
    <source>
        <dbReference type="ARBA" id="ARBA00022552"/>
    </source>
</evidence>
<dbReference type="SUPFAM" id="SSF53335">
    <property type="entry name" value="S-adenosyl-L-methionine-dependent methyltransferases"/>
    <property type="match status" value="1"/>
</dbReference>
<feature type="domain" description="PUA" evidence="9">
    <location>
        <begin position="2"/>
        <end position="84"/>
    </location>
</feature>
<dbReference type="GO" id="GO:0005737">
    <property type="term" value="C:cytoplasm"/>
    <property type="evidence" value="ECO:0007669"/>
    <property type="project" value="UniProtKB-SubCell"/>
</dbReference>
<dbReference type="GO" id="GO:0032259">
    <property type="term" value="P:methylation"/>
    <property type="evidence" value="ECO:0007669"/>
    <property type="project" value="UniProtKB-KW"/>
</dbReference>
<protein>
    <submittedName>
        <fullName evidence="10">Class I SAM-dependent rRNA methyltransferase</fullName>
    </submittedName>
</protein>
<dbReference type="Proteomes" id="UP000658278">
    <property type="component" value="Unassembled WGS sequence"/>
</dbReference>
<dbReference type="InterPro" id="IPR036974">
    <property type="entry name" value="PUA_sf"/>
</dbReference>
<evidence type="ECO:0000256" key="6">
    <source>
        <dbReference type="ARBA" id="ARBA00022691"/>
    </source>
</evidence>
<keyword evidence="5" id="KW-0808">Transferase</keyword>
<dbReference type="Gene3D" id="3.40.50.150">
    <property type="entry name" value="Vaccinia Virus protein VP39"/>
    <property type="match status" value="1"/>
</dbReference>
<evidence type="ECO:0000256" key="8">
    <source>
        <dbReference type="ARBA" id="ARBA00038091"/>
    </source>
</evidence>
<keyword evidence="6" id="KW-0949">S-adenosyl-L-methionine</keyword>
<accession>A0A934RBH5</accession>
<dbReference type="InterPro" id="IPR041532">
    <property type="entry name" value="RlmI-like_PUA"/>
</dbReference>
<dbReference type="GO" id="GO:0008168">
    <property type="term" value="F:methyltransferase activity"/>
    <property type="evidence" value="ECO:0007669"/>
    <property type="project" value="UniProtKB-KW"/>
</dbReference>
<proteinExistence type="inferred from homology"/>
<evidence type="ECO:0000256" key="1">
    <source>
        <dbReference type="ARBA" id="ARBA00004496"/>
    </source>
</evidence>
<evidence type="ECO:0000259" key="9">
    <source>
        <dbReference type="SMART" id="SM00359"/>
    </source>
</evidence>
<dbReference type="AlphaFoldDB" id="A0A934RBH5"/>
<evidence type="ECO:0000256" key="5">
    <source>
        <dbReference type="ARBA" id="ARBA00022679"/>
    </source>
</evidence>
<sequence length="386" mass="42842">MPGLVIAPRARIFHGHEWVYGSEVKKVFGDPSPGDVITLKDFRDRPLGAAIYNPESQIIARRFSRRRQDLDADFFKRRIGQALEYRQRLALDENLCRLVWSESDGIPGVIVDRYGDHLVLQVLTLAMHQRLDLIVAALNELLTPASILLRNDSPVLRAEGLETEIRVVAGSLDGGFAVEAGGIEFEIDLLDGQKTGLYLDQLDSHAEVARLAEGKRVLDCFTNQGGFALAAAKAGASQVTAVDISGPACEATRRNAARNELDIEVIEANVFDFLKQDENEYDLIILDPPSFTRNKKTLRDAMRGYKEIHLRALKRLGKGGLLSTYCCSHHASRQEFLSNLVSASVDAKKTIRLIAEHSQRADHPVLPAIPETHYLKGFTVEVVPSR</sequence>
<keyword evidence="3" id="KW-0698">rRNA processing</keyword>
<dbReference type="Gene3D" id="3.30.750.80">
    <property type="entry name" value="RNA methyltransferase domain (HRMD) like"/>
    <property type="match status" value="1"/>
</dbReference>
<dbReference type="PANTHER" id="PTHR42873:SF1">
    <property type="entry name" value="S-ADENOSYLMETHIONINE-DEPENDENT METHYLTRANSFERASE DOMAIN-CONTAINING PROTEIN"/>
    <property type="match status" value="1"/>
</dbReference>
<dbReference type="InterPro" id="IPR015947">
    <property type="entry name" value="PUA-like_sf"/>
</dbReference>
<gene>
    <name evidence="10" type="ORF">JIN81_02835</name>
</gene>
<evidence type="ECO:0000256" key="2">
    <source>
        <dbReference type="ARBA" id="ARBA00022490"/>
    </source>
</evidence>
<dbReference type="Pfam" id="PF17785">
    <property type="entry name" value="PUA_3"/>
    <property type="match status" value="1"/>
</dbReference>
<reference evidence="10" key="1">
    <citation type="submission" date="2021-01" db="EMBL/GenBank/DDBJ databases">
        <title>Modified the classification status of verrucomicrobia.</title>
        <authorList>
            <person name="Feng X."/>
        </authorList>
    </citation>
    <scope>NUCLEOTIDE SEQUENCE</scope>
    <source>
        <strain evidence="10">KCTC 22201</strain>
    </source>
</reference>
<dbReference type="SMART" id="SM00359">
    <property type="entry name" value="PUA"/>
    <property type="match status" value="1"/>
</dbReference>
<dbReference type="CDD" id="cd02440">
    <property type="entry name" value="AdoMet_MTases"/>
    <property type="match status" value="1"/>
</dbReference>
<dbReference type="Gene3D" id="2.30.130.10">
    <property type="entry name" value="PUA domain"/>
    <property type="match status" value="1"/>
</dbReference>
<dbReference type="CDD" id="cd21153">
    <property type="entry name" value="PUA_RlmI"/>
    <property type="match status" value="1"/>
</dbReference>
<dbReference type="GO" id="GO:0003723">
    <property type="term" value="F:RNA binding"/>
    <property type="evidence" value="ECO:0007669"/>
    <property type="project" value="UniProtKB-KW"/>
</dbReference>
<dbReference type="RefSeq" id="WP_200276119.1">
    <property type="nucleotide sequence ID" value="NZ_JAENII010000002.1"/>
</dbReference>
<dbReference type="SUPFAM" id="SSF88697">
    <property type="entry name" value="PUA domain-like"/>
    <property type="match status" value="1"/>
</dbReference>
<comment type="caution">
    <text evidence="10">The sequence shown here is derived from an EMBL/GenBank/DDBJ whole genome shotgun (WGS) entry which is preliminary data.</text>
</comment>
<dbReference type="InterPro" id="IPR002478">
    <property type="entry name" value="PUA"/>
</dbReference>
<dbReference type="CDD" id="cd11572">
    <property type="entry name" value="RlmI_M_like"/>
    <property type="match status" value="1"/>
</dbReference>
<comment type="subcellular location">
    <subcellularLocation>
        <location evidence="1">Cytoplasm</location>
    </subcellularLocation>
</comment>
<name>A0A934RBH5_9BACT</name>
<dbReference type="EMBL" id="JAENII010000002">
    <property type="protein sequence ID" value="MBK1825941.1"/>
    <property type="molecule type" value="Genomic_DNA"/>
</dbReference>
<evidence type="ECO:0000256" key="7">
    <source>
        <dbReference type="ARBA" id="ARBA00022884"/>
    </source>
</evidence>
<comment type="similarity">
    <text evidence="8">Belongs to the methyltransferase superfamily. RlmI family.</text>
</comment>